<reference evidence="11" key="1">
    <citation type="submission" date="2022-03" db="EMBL/GenBank/DDBJ databases">
        <authorList>
            <person name="Martin C."/>
        </authorList>
    </citation>
    <scope>NUCLEOTIDE SEQUENCE</scope>
</reference>
<keyword evidence="12" id="KW-1185">Reference proteome</keyword>
<evidence type="ECO:0000256" key="3">
    <source>
        <dbReference type="ARBA" id="ARBA00022448"/>
    </source>
</evidence>
<evidence type="ECO:0000256" key="6">
    <source>
        <dbReference type="ARBA" id="ARBA00022792"/>
    </source>
</evidence>
<dbReference type="Proteomes" id="UP000749559">
    <property type="component" value="Unassembled WGS sequence"/>
</dbReference>
<dbReference type="Gene3D" id="1.50.40.10">
    <property type="entry name" value="Mitochondrial carrier domain"/>
    <property type="match status" value="1"/>
</dbReference>
<keyword evidence="7" id="KW-1133">Transmembrane helix</keyword>
<evidence type="ECO:0000256" key="1">
    <source>
        <dbReference type="ARBA" id="ARBA00004448"/>
    </source>
</evidence>
<evidence type="ECO:0000256" key="7">
    <source>
        <dbReference type="ARBA" id="ARBA00022989"/>
    </source>
</evidence>
<dbReference type="InterPro" id="IPR002067">
    <property type="entry name" value="MCP"/>
</dbReference>
<dbReference type="InterPro" id="IPR050391">
    <property type="entry name" value="Mito_Metabolite_Transporter"/>
</dbReference>
<comment type="subcellular location">
    <subcellularLocation>
        <location evidence="1">Mitochondrion inner membrane</location>
        <topology evidence="1">Multi-pass membrane protein</topology>
    </subcellularLocation>
</comment>
<dbReference type="AlphaFoldDB" id="A0A8J1T8Y7"/>
<dbReference type="GO" id="GO:0005743">
    <property type="term" value="C:mitochondrial inner membrane"/>
    <property type="evidence" value="ECO:0007669"/>
    <property type="project" value="UniProtKB-SubCell"/>
</dbReference>
<keyword evidence="5" id="KW-0677">Repeat</keyword>
<evidence type="ECO:0000256" key="5">
    <source>
        <dbReference type="ARBA" id="ARBA00022737"/>
    </source>
</evidence>
<keyword evidence="9" id="KW-0472">Membrane</keyword>
<comment type="similarity">
    <text evidence="2 10">Belongs to the mitochondrial carrier (TC 2.A.29) family.</text>
</comment>
<dbReference type="Pfam" id="PF00153">
    <property type="entry name" value="Mito_carr"/>
    <property type="match status" value="3"/>
</dbReference>
<dbReference type="SUPFAM" id="SSF103506">
    <property type="entry name" value="Mitochondrial carrier"/>
    <property type="match status" value="1"/>
</dbReference>
<keyword evidence="3 10" id="KW-0813">Transport</keyword>
<dbReference type="EMBL" id="CAIIXF020000005">
    <property type="protein sequence ID" value="CAH1783501.1"/>
    <property type="molecule type" value="Genomic_DNA"/>
</dbReference>
<keyword evidence="6" id="KW-0999">Mitochondrion inner membrane</keyword>
<keyword evidence="4 10" id="KW-0812">Transmembrane</keyword>
<dbReference type="PROSITE" id="PS50920">
    <property type="entry name" value="SOLCAR"/>
    <property type="match status" value="3"/>
</dbReference>
<dbReference type="GO" id="GO:0055085">
    <property type="term" value="P:transmembrane transport"/>
    <property type="evidence" value="ECO:0007669"/>
    <property type="project" value="InterPro"/>
</dbReference>
<evidence type="ECO:0000256" key="2">
    <source>
        <dbReference type="ARBA" id="ARBA00006375"/>
    </source>
</evidence>
<comment type="caution">
    <text evidence="11">The sequence shown here is derived from an EMBL/GenBank/DDBJ whole genome shotgun (WGS) entry which is preliminary data.</text>
</comment>
<evidence type="ECO:0000313" key="11">
    <source>
        <dbReference type="EMBL" id="CAH1783501.1"/>
    </source>
</evidence>
<proteinExistence type="inferred from homology"/>
<evidence type="ECO:0000313" key="12">
    <source>
        <dbReference type="Proteomes" id="UP000749559"/>
    </source>
</evidence>
<dbReference type="InterPro" id="IPR018108">
    <property type="entry name" value="MCP_transmembrane"/>
</dbReference>
<dbReference type="PRINTS" id="PR00926">
    <property type="entry name" value="MITOCARRIER"/>
</dbReference>
<keyword evidence="8" id="KW-0496">Mitochondrion</keyword>
<dbReference type="OrthoDB" id="756301at2759"/>
<evidence type="ECO:0000256" key="10">
    <source>
        <dbReference type="RuleBase" id="RU000488"/>
    </source>
</evidence>
<organism evidence="11 12">
    <name type="scientific">Owenia fusiformis</name>
    <name type="common">Polychaete worm</name>
    <dbReference type="NCBI Taxonomy" id="6347"/>
    <lineage>
        <taxon>Eukaryota</taxon>
        <taxon>Metazoa</taxon>
        <taxon>Spiralia</taxon>
        <taxon>Lophotrochozoa</taxon>
        <taxon>Annelida</taxon>
        <taxon>Polychaeta</taxon>
        <taxon>Sedentaria</taxon>
        <taxon>Canalipalpata</taxon>
        <taxon>Sabellida</taxon>
        <taxon>Oweniida</taxon>
        <taxon>Oweniidae</taxon>
        <taxon>Owenia</taxon>
    </lineage>
</organism>
<dbReference type="PANTHER" id="PTHR45618">
    <property type="entry name" value="MITOCHONDRIAL DICARBOXYLATE CARRIER-RELATED"/>
    <property type="match status" value="1"/>
</dbReference>
<dbReference type="FunFam" id="1.50.40.10:FF:000062">
    <property type="entry name" value="mitochondrial uncoupling protein 3"/>
    <property type="match status" value="1"/>
</dbReference>
<gene>
    <name evidence="11" type="ORF">OFUS_LOCUS9840</name>
</gene>
<accession>A0A8J1T8Y7</accession>
<evidence type="ECO:0000256" key="9">
    <source>
        <dbReference type="ARBA" id="ARBA00023136"/>
    </source>
</evidence>
<evidence type="ECO:0000256" key="8">
    <source>
        <dbReference type="ARBA" id="ARBA00023128"/>
    </source>
</evidence>
<name>A0A8J1T8Y7_OWEFU</name>
<dbReference type="InterPro" id="IPR023395">
    <property type="entry name" value="MCP_dom_sf"/>
</dbReference>
<sequence>MAERKQHVNYGGIPEDAMRFMLAGISMMTAGGVTNPIDVIKIRMQLDNELSGHKKKNVFHNRYYKGFVRGTFTIVREEGPRGLMKGVFPSVLREGIYSTIRLGAYEPIKRMFGATDPAHTPLWKKICAGGISGAIGSSIATPTDLVKVRLQAEGNLPQGQTPRYTGTFDAFRQIIKYEGIRGLYVGVGPTVQRAAILTATQIPAYDHIKHSILNHELMSEGTQLHFITSFMAGFVTACTTSPVDVIKTRIMNQKGKAKYSSTVHCLIKTIQAEGPLGLYKGFIPNWMRIGPHTVVSFLIFEQLRKLVGMDPV</sequence>
<protein>
    <submittedName>
        <fullName evidence="11">Uncharacterized protein</fullName>
    </submittedName>
</protein>
<evidence type="ECO:0000256" key="4">
    <source>
        <dbReference type="ARBA" id="ARBA00022692"/>
    </source>
</evidence>